<comment type="caution">
    <text evidence="5">The sequence shown here is derived from an EMBL/GenBank/DDBJ whole genome shotgun (WGS) entry which is preliminary data.</text>
</comment>
<dbReference type="PANTHER" id="PTHR33204">
    <property type="entry name" value="TRANSCRIPTIONAL REGULATOR, MARR FAMILY"/>
    <property type="match status" value="1"/>
</dbReference>
<evidence type="ECO:0000259" key="4">
    <source>
        <dbReference type="PROSITE" id="PS51118"/>
    </source>
</evidence>
<keyword evidence="3" id="KW-0804">Transcription</keyword>
<dbReference type="AlphaFoldDB" id="A0A4R9K067"/>
<dbReference type="Proteomes" id="UP000297762">
    <property type="component" value="Unassembled WGS sequence"/>
</dbReference>
<evidence type="ECO:0000256" key="1">
    <source>
        <dbReference type="ARBA" id="ARBA00023015"/>
    </source>
</evidence>
<keyword evidence="1" id="KW-0805">Transcription regulation</keyword>
<feature type="domain" description="HTH hxlR-type" evidence="4">
    <location>
        <begin position="11"/>
        <end position="108"/>
    </location>
</feature>
<protein>
    <submittedName>
        <fullName evidence="5">Transcriptional regulator</fullName>
    </submittedName>
</protein>
<accession>A0A4R9K067</accession>
<reference evidence="5" key="1">
    <citation type="journal article" date="2019" name="PLoS Negl. Trop. Dis.">
        <title>Revisiting the worldwide diversity of Leptospira species in the environment.</title>
        <authorList>
            <person name="Vincent A.T."/>
            <person name="Schiettekatte O."/>
            <person name="Bourhy P."/>
            <person name="Veyrier F.J."/>
            <person name="Picardeau M."/>
        </authorList>
    </citation>
    <scope>NUCLEOTIDE SEQUENCE [LARGE SCALE GENOMIC DNA]</scope>
    <source>
        <strain evidence="5">201702455</strain>
    </source>
</reference>
<keyword evidence="6" id="KW-1185">Reference proteome</keyword>
<dbReference type="OrthoDB" id="9791143at2"/>
<dbReference type="SUPFAM" id="SSF46785">
    <property type="entry name" value="Winged helix' DNA-binding domain"/>
    <property type="match status" value="1"/>
</dbReference>
<proteinExistence type="predicted"/>
<keyword evidence="2" id="KW-0238">DNA-binding</keyword>
<evidence type="ECO:0000313" key="5">
    <source>
        <dbReference type="EMBL" id="TGL58404.1"/>
    </source>
</evidence>
<evidence type="ECO:0000256" key="3">
    <source>
        <dbReference type="ARBA" id="ARBA00023163"/>
    </source>
</evidence>
<dbReference type="PROSITE" id="PS51118">
    <property type="entry name" value="HTH_HXLR"/>
    <property type="match status" value="1"/>
</dbReference>
<dbReference type="InterPro" id="IPR036390">
    <property type="entry name" value="WH_DNA-bd_sf"/>
</dbReference>
<gene>
    <name evidence="5" type="ORF">EHQ64_19135</name>
</gene>
<dbReference type="EMBL" id="RQGF01000042">
    <property type="protein sequence ID" value="TGL58404.1"/>
    <property type="molecule type" value="Genomic_DNA"/>
</dbReference>
<dbReference type="InterPro" id="IPR036388">
    <property type="entry name" value="WH-like_DNA-bd_sf"/>
</dbReference>
<dbReference type="PANTHER" id="PTHR33204:SF18">
    <property type="entry name" value="TRANSCRIPTIONAL REGULATORY PROTEIN"/>
    <property type="match status" value="1"/>
</dbReference>
<dbReference type="InterPro" id="IPR002577">
    <property type="entry name" value="HTH_HxlR"/>
</dbReference>
<dbReference type="GO" id="GO:0003677">
    <property type="term" value="F:DNA binding"/>
    <property type="evidence" value="ECO:0007669"/>
    <property type="project" value="UniProtKB-KW"/>
</dbReference>
<dbReference type="RefSeq" id="WP_135651410.1">
    <property type="nucleotide sequence ID" value="NZ_RQGF01000042.1"/>
</dbReference>
<organism evidence="5 6">
    <name type="scientific">Leptospira sarikeiensis</name>
    <dbReference type="NCBI Taxonomy" id="2484943"/>
    <lineage>
        <taxon>Bacteria</taxon>
        <taxon>Pseudomonadati</taxon>
        <taxon>Spirochaetota</taxon>
        <taxon>Spirochaetia</taxon>
        <taxon>Leptospirales</taxon>
        <taxon>Leptospiraceae</taxon>
        <taxon>Leptospira</taxon>
    </lineage>
</organism>
<dbReference type="Gene3D" id="1.10.10.10">
    <property type="entry name" value="Winged helix-like DNA-binding domain superfamily/Winged helix DNA-binding domain"/>
    <property type="match status" value="1"/>
</dbReference>
<evidence type="ECO:0000256" key="2">
    <source>
        <dbReference type="ARBA" id="ARBA00023125"/>
    </source>
</evidence>
<sequence length="155" mass="17669">MKRTDLGNEDCPIARSLGVIGEWWSLLILRDAFLGKKRFNEFEKSLGLAKNILSARLHKLVEENILEIVPASDGSAYQEYVLTDKGEKIFPVLVALRQWGETFLYDSSKLNQCLVDKKFGKKIKPIEVRSQDGRILNRKDVSLKITTSKESKKIT</sequence>
<name>A0A4R9K067_9LEPT</name>
<dbReference type="Pfam" id="PF01638">
    <property type="entry name" value="HxlR"/>
    <property type="match status" value="1"/>
</dbReference>
<evidence type="ECO:0000313" key="6">
    <source>
        <dbReference type="Proteomes" id="UP000297762"/>
    </source>
</evidence>